<dbReference type="Proteomes" id="UP001596378">
    <property type="component" value="Unassembled WGS sequence"/>
</dbReference>
<dbReference type="RefSeq" id="WP_378046089.1">
    <property type="nucleotide sequence ID" value="NZ_JBHMDN010000010.1"/>
</dbReference>
<keyword evidence="2" id="KW-1185">Reference proteome</keyword>
<comment type="caution">
    <text evidence="1">The sequence shown here is derived from an EMBL/GenBank/DDBJ whole genome shotgun (WGS) entry which is preliminary data.</text>
</comment>
<protein>
    <submittedName>
        <fullName evidence="1">Uncharacterized protein</fullName>
    </submittedName>
</protein>
<evidence type="ECO:0000313" key="2">
    <source>
        <dbReference type="Proteomes" id="UP001596378"/>
    </source>
</evidence>
<dbReference type="EMBL" id="JBHTAI010000009">
    <property type="protein sequence ID" value="MFC7150131.1"/>
    <property type="molecule type" value="Genomic_DNA"/>
</dbReference>
<organism evidence="1 2">
    <name type="scientific">Cohnella cellulosilytica</name>
    <dbReference type="NCBI Taxonomy" id="986710"/>
    <lineage>
        <taxon>Bacteria</taxon>
        <taxon>Bacillati</taxon>
        <taxon>Bacillota</taxon>
        <taxon>Bacilli</taxon>
        <taxon>Bacillales</taxon>
        <taxon>Paenibacillaceae</taxon>
        <taxon>Cohnella</taxon>
    </lineage>
</organism>
<proteinExistence type="predicted"/>
<reference evidence="2" key="1">
    <citation type="journal article" date="2019" name="Int. J. Syst. Evol. Microbiol.">
        <title>The Global Catalogue of Microorganisms (GCM) 10K type strain sequencing project: providing services to taxonomists for standard genome sequencing and annotation.</title>
        <authorList>
            <consortium name="The Broad Institute Genomics Platform"/>
            <consortium name="The Broad Institute Genome Sequencing Center for Infectious Disease"/>
            <person name="Wu L."/>
            <person name="Ma J."/>
        </authorList>
    </citation>
    <scope>NUCLEOTIDE SEQUENCE [LARGE SCALE GENOMIC DNA]</scope>
    <source>
        <strain evidence="2">KCTC 12907</strain>
    </source>
</reference>
<accession>A0ABW2FAP2</accession>
<evidence type="ECO:0000313" key="1">
    <source>
        <dbReference type="EMBL" id="MFC7150131.1"/>
    </source>
</evidence>
<gene>
    <name evidence="1" type="ORF">ACFQMJ_16510</name>
</gene>
<name>A0ABW2FAP2_9BACL</name>
<sequence length="208" mass="23585">MASFEIQLMDEKILFDDIIDLTPKQIALILKESPKKTQKQWFSEDSKGIKIPLSDKQRTDVLNHRKKLVSGQTKEQLVANKRVRLTEHFIRRVALRIDGSKAFPSKESLYGMIEIAINSKKLAKNAEWKGYGGLSYNFKGAHRGEECTVSVTFENQMILITVFTKEPTPQTTQLGNHISAEKLAQIRAIATQHRKLLGNGKSKNKPQP</sequence>